<dbReference type="Proteomes" id="UP001189429">
    <property type="component" value="Unassembled WGS sequence"/>
</dbReference>
<sequence>APPAAELGGALAVCHLRLLLVRETAAPCPSCPPLPGCPSPEPAKCPEPPACLDLGVVVQGPADGERGAGEGRDEALKYRARRRLPERLGGRLGEEPTAFLDWRGRELVDEDSVLSRVRRQLTNQGASSELRLAEASGDELATRPALGCAADGGARGVGGEAGALAPASPAAAPDGRGGPALEDGVYAVAEVRAPNGMQLGDPVVGGQAESLGGCRAAVLLDDGARVLRERVATDDVEERRRAAHEAAGRSGALQQAVRGTAGQVDDLRAGFAAADAGVDKIGGTATPVPEAEVEGDARTPCVEWTSEGVRFKTRRKAVEESTQLTTEQRELRGACTCFHLCRRFLQHTGGPKMWLLSFCREHGISSQHRSYHELTTLVQALWLDETYDGLNLGGAAGVCGQSARYLAGVVDPFDVASPELRSFANRAARGEGKHCYADNLGALADDEDYARQGLTAVTETFGDQGLTVHETELACQRGVALGVEVGGQLGRTRPTVKRFWRVRHSIQELVHRGACSRQELEVLVGHMTFVALIRRELPSILHATYRFAKKQHFTRAPLWESARQELLAFSGAMVFLEAKWDDEWLPGVYQTDESPRGFGVAYSRRQKAAVADGGRAPERARFRPGAEAARSHAFAAAGLEEQEDGMARATTEVPGGAIHLEARSQRGHDARALFVGDNLALTLALGGPRSRDFKLLTLVRCKIGESLGEYLDKESEQMMNNEGERLEWSESKKQQLEAPALEPTVSLEIVGRQGPPPAGAALTVENGDSDSASEEAPAGADRWSELLARQRALRREARMADGTVTRLPGQSNLEAASVSEASRVRYRDCARELLAVADQENMALCEDDEVGECLVSWMNMRYQLGDRARRGEHMAAALMHAAPSFARGGGRHLPRTLQCLKGWRNLCPKHSRRPLPWAVWAALALELLGSGQGRAGFRVLLMVDAYLRPSELLSLRRGSLAPPAHGGLREWSLHLFPQEEAKRSKVGGADDTVVMNSERMRGADQVWRTWPQVVPYQARHSGISLDRAFHLRKLNPDVQAHALVCEECLVDVYMRAWLSHWVAPQPLHCHCTGSAAEPGLIELLQSQLNRCGPSDLAPVCAPCPVCPAPGWGRGDVLLAGLVGLIVGAVFTTCWAGVGLPVRRLAAPTWTAHGKGIIETPRPIVTQIADSAPPGPLKGKGKLGVIVQRIILCWVSASEYAVVSPDLEIFIEQIDAANVDLQGLRLGSTDGRLPFGMAGMQVYWFQVRPAGVDLTQLLAEGERHAQVERASRGLAAPPGAIARAGPGPAGAWVLDETVDTFVLGQEVPLPPTALDVGGRAFVTVSGEIVSLTKVAPGTDLTAWGLGRQQSLLRGDPRLLPRPCTPTPVAFTADASLVVRDLSAPLRTKSPGALQDSVNEMYLRPLGGFTAAHDRWLMESKVPAGSRSGHEHRVLCRALTFAMESDGLNIADLSCCEFLNRRRMLLETAHRDDPERPAFEGSHIYMGEDEEGTGASATPALRAHVASETSRECAIEKEKRKAREAKAEAKSAAARKKGPPPLLGPRIDYGGDGSAVQPYDAERLSLPPSGRDPVDIAKVLDVDVRKVLTNFDNLILASPDVVSERRERAPSRPYFDVTLQADKKAYVDFLWRLMDRRLLGVASETLSLVTPFFVAKKNGKQRLVLDCRLANTLFAHAPTVEIGSSEAMNAIELEPGQELHAASADIEACFYQCGGIGMLSNYFCLPSVSVDVALELGLTADVRGQYFAGRERVHPCLVVLPMGWSWSFWLAQRVHLEMLRRAAVPDDRIALGAWPLPSMTSGPAELPYSDNINALGVEADEVTELRDRVAARFSDEGLSMHEISDTCAQPTILGADVGGHPPVTRRAGHKLWVLRAAHAPVPPPQLHARLAKALEPNRSSPASAMALSRCELAAAADATRVGYRAYSDAFQVFLAEKGGVPSTIEDMEVRVLQFLNLMLEADCTRADATILVAAVKDAYPWCIGSQSMPRVNRGLRGYAKRRPPASRAPVPRELLGAAVSEMLARAQWDCALQVASTFSTYIRPGALRKLQVRQLLAPIEGLWAVAMNAGAPGDPRGPHRELTKTGTSDETVILDHPAWFGERLAAHVRGKAPTDLISPTPGAFVAAQFGVAAKKCGPPRVCLYQLRHGGASGDILSGRRDRKTVKARGHWRTDSPLNRHGKPGAAHQLLNAMTPASKDFGRQMFELMGSLFQRTVVAEATPK</sequence>
<gene>
    <name evidence="3" type="ORF">PCOR1329_LOCUS8611</name>
</gene>
<dbReference type="EMBL" id="CAUYUJ010002368">
    <property type="protein sequence ID" value="CAK0800464.1"/>
    <property type="molecule type" value="Genomic_DNA"/>
</dbReference>
<proteinExistence type="predicted"/>
<reference evidence="3" key="1">
    <citation type="submission" date="2023-10" db="EMBL/GenBank/DDBJ databases">
        <authorList>
            <person name="Chen Y."/>
            <person name="Shah S."/>
            <person name="Dougan E. K."/>
            <person name="Thang M."/>
            <person name="Chan C."/>
        </authorList>
    </citation>
    <scope>NUCLEOTIDE SEQUENCE [LARGE SCALE GENOMIC DNA]</scope>
</reference>
<name>A0ABN9Q416_9DINO</name>
<accession>A0ABN9Q416</accession>
<evidence type="ECO:0000256" key="2">
    <source>
        <dbReference type="SAM" id="SignalP"/>
    </source>
</evidence>
<feature type="region of interest" description="Disordered" evidence="1">
    <location>
        <begin position="754"/>
        <end position="780"/>
    </location>
</feature>
<feature type="signal peptide" evidence="2">
    <location>
        <begin position="1"/>
        <end position="26"/>
    </location>
</feature>
<keyword evidence="4" id="KW-1185">Reference proteome</keyword>
<evidence type="ECO:0000313" key="4">
    <source>
        <dbReference type="Proteomes" id="UP001189429"/>
    </source>
</evidence>
<evidence type="ECO:0000313" key="3">
    <source>
        <dbReference type="EMBL" id="CAK0800464.1"/>
    </source>
</evidence>
<feature type="compositionally biased region" description="Basic and acidic residues" evidence="1">
    <location>
        <begin position="1507"/>
        <end position="1527"/>
    </location>
</feature>
<comment type="caution">
    <text evidence="3">The sequence shown here is derived from an EMBL/GenBank/DDBJ whole genome shotgun (WGS) entry which is preliminary data.</text>
</comment>
<feature type="region of interest" description="Disordered" evidence="1">
    <location>
        <begin position="1504"/>
        <end position="1548"/>
    </location>
</feature>
<keyword evidence="2" id="KW-0732">Signal</keyword>
<evidence type="ECO:0000256" key="1">
    <source>
        <dbReference type="SAM" id="MobiDB-lite"/>
    </source>
</evidence>
<organism evidence="3 4">
    <name type="scientific">Prorocentrum cordatum</name>
    <dbReference type="NCBI Taxonomy" id="2364126"/>
    <lineage>
        <taxon>Eukaryota</taxon>
        <taxon>Sar</taxon>
        <taxon>Alveolata</taxon>
        <taxon>Dinophyceae</taxon>
        <taxon>Prorocentrales</taxon>
        <taxon>Prorocentraceae</taxon>
        <taxon>Prorocentrum</taxon>
    </lineage>
</organism>
<feature type="non-terminal residue" evidence="3">
    <location>
        <position position="1"/>
    </location>
</feature>
<feature type="chain" id="PRO_5047396510" evidence="2">
    <location>
        <begin position="27"/>
        <end position="2221"/>
    </location>
</feature>
<protein>
    <submittedName>
        <fullName evidence="3">Uncharacterized protein</fullName>
    </submittedName>
</protein>